<dbReference type="AlphaFoldDB" id="A0AA36IR15"/>
<sequence length="294" mass="31597">MLDCCKETCADVKCTPFTLPIKANQHEVYPDGESQSFCCEPTCQAYTCDTRKGLTLDKAKAGLTHVSDETCCTATCSTVVCPEGYMTHPAKVNLDARSTACCEPLCSSHVCSAGWATDVSKATVVGNTDEVCCHRTCKIFSCSEGWAKNPAVESNIGVDDSTCCLPECIQYQPKCTGDYAPNPDANKTVGQTADVCCKKACSLFECGSGAVNVPNAKSVVAATDEECCEDSRCPSFRAKTEVKDGCNQLSKDDCENSYVKLKNTQTNKTDTLACKWADYGLCQVHELEPVNCAE</sequence>
<evidence type="ECO:0000313" key="1">
    <source>
        <dbReference type="EMBL" id="CAJ1391921.1"/>
    </source>
</evidence>
<proteinExistence type="predicted"/>
<protein>
    <submittedName>
        <fullName evidence="1">Uncharacterized protein</fullName>
    </submittedName>
</protein>
<reference evidence="1" key="1">
    <citation type="submission" date="2023-08" db="EMBL/GenBank/DDBJ databases">
        <authorList>
            <person name="Chen Y."/>
            <person name="Shah S."/>
            <person name="Dougan E. K."/>
            <person name="Thang M."/>
            <person name="Chan C."/>
        </authorList>
    </citation>
    <scope>NUCLEOTIDE SEQUENCE</scope>
</reference>
<accession>A0AA36IR15</accession>
<dbReference type="EMBL" id="CAUJNA010002225">
    <property type="protein sequence ID" value="CAJ1391921.1"/>
    <property type="molecule type" value="Genomic_DNA"/>
</dbReference>
<evidence type="ECO:0000313" key="2">
    <source>
        <dbReference type="Proteomes" id="UP001178507"/>
    </source>
</evidence>
<organism evidence="1 2">
    <name type="scientific">Effrenium voratum</name>
    <dbReference type="NCBI Taxonomy" id="2562239"/>
    <lineage>
        <taxon>Eukaryota</taxon>
        <taxon>Sar</taxon>
        <taxon>Alveolata</taxon>
        <taxon>Dinophyceae</taxon>
        <taxon>Suessiales</taxon>
        <taxon>Symbiodiniaceae</taxon>
        <taxon>Effrenium</taxon>
    </lineage>
</organism>
<comment type="caution">
    <text evidence="1">The sequence shown here is derived from an EMBL/GenBank/DDBJ whole genome shotgun (WGS) entry which is preliminary data.</text>
</comment>
<gene>
    <name evidence="1" type="ORF">EVOR1521_LOCUS17155</name>
</gene>
<dbReference type="Proteomes" id="UP001178507">
    <property type="component" value="Unassembled WGS sequence"/>
</dbReference>
<keyword evidence="2" id="KW-1185">Reference proteome</keyword>
<name>A0AA36IR15_9DINO</name>